<comment type="cofactor">
    <cofactor evidence="1">
        <name>Zn(2+)</name>
        <dbReference type="ChEBI" id="CHEBI:29105"/>
    </cofactor>
</comment>
<evidence type="ECO:0000256" key="6">
    <source>
        <dbReference type="ARBA" id="ARBA00022801"/>
    </source>
</evidence>
<comment type="caution">
    <text evidence="13">The sequence shown here is derived from an EMBL/GenBank/DDBJ whole genome shotgun (WGS) entry which is preliminary data.</text>
</comment>
<evidence type="ECO:0000256" key="9">
    <source>
        <dbReference type="ARBA" id="ARBA00023049"/>
    </source>
</evidence>
<evidence type="ECO:0000256" key="1">
    <source>
        <dbReference type="ARBA" id="ARBA00001947"/>
    </source>
</evidence>
<evidence type="ECO:0000256" key="2">
    <source>
        <dbReference type="ARBA" id="ARBA00022475"/>
    </source>
</evidence>
<feature type="transmembrane region" description="Helical" evidence="11">
    <location>
        <begin position="196"/>
        <end position="214"/>
    </location>
</feature>
<dbReference type="InterPro" id="IPR001915">
    <property type="entry name" value="Peptidase_M48"/>
</dbReference>
<feature type="transmembrane region" description="Helical" evidence="11">
    <location>
        <begin position="16"/>
        <end position="42"/>
    </location>
</feature>
<evidence type="ECO:0000313" key="13">
    <source>
        <dbReference type="EMBL" id="PLW81815.1"/>
    </source>
</evidence>
<dbReference type="GO" id="GO:0046872">
    <property type="term" value="F:metal ion binding"/>
    <property type="evidence" value="ECO:0007669"/>
    <property type="project" value="UniProtKB-KW"/>
</dbReference>
<sequence>MDFFAQQDVARRNARLLTLLFVLAVLALVLLTNILVAAILWGSDNYSVYAGSREGWRGLFAYFSWQRFGSIGLAITATVMLVVLVKWLQLAGGGKAVAEGMGGSRLLPQTRDRAERRCQNIVEEMALAAGMPVPPVYIMQDERGINAFAAGLTPSDAVIGITRGSIDHLKRHELQGVIAHEFSHILNGDMRLNIRLAAMLKGITFIGDVGYLLLHSSRHHRTGHERHRSTRSPALPLLGVGLWILGWLGGLAAGFIKAAISRQKEYLADACAVQYTRSNRGIADALKVIGGYVPGTLVHAGRASEMSHIFFGQIEHQLWQIFATHPPLDKRIRTLDPQWDGNYIQRQVNHYAEEASGKTAADVGVGRAALVAAALAVANESTADADFGPEPDQLEAELAAHNQLPVALIRYSHEPLGAIALVMALLISEQKDVRDAQLQLLGDSGIQGLEDLAHTLFGAVAQLEPGHRLPLLELCLPALKSQSLNQYRRFKRTLLALIRADRRTDLLEWCLFQLVRHYLDPEFVQVRTSRPRYRSLDKIQYHLRVVLSMLAYQGSGDADITFRLAADELGYPALQLLPADQCSLAAFAKATGQLADCYPLLKPMVLKAMARAATADGELNAVERELITAIAAVMDCPLPDVLGNTANAR</sequence>
<keyword evidence="9" id="KW-0482">Metalloprotease</keyword>
<dbReference type="EMBL" id="PKLZ01000010">
    <property type="protein sequence ID" value="PLW81815.1"/>
    <property type="molecule type" value="Genomic_DNA"/>
</dbReference>
<dbReference type="Proteomes" id="UP000234845">
    <property type="component" value="Unassembled WGS sequence"/>
</dbReference>
<feature type="domain" description="Peptidase M48" evidence="12">
    <location>
        <begin position="114"/>
        <end position="336"/>
    </location>
</feature>
<proteinExistence type="predicted"/>
<evidence type="ECO:0000256" key="8">
    <source>
        <dbReference type="ARBA" id="ARBA00022989"/>
    </source>
</evidence>
<evidence type="ECO:0000313" key="14">
    <source>
        <dbReference type="Proteomes" id="UP000234845"/>
    </source>
</evidence>
<dbReference type="InterPro" id="IPR050083">
    <property type="entry name" value="HtpX_protease"/>
</dbReference>
<keyword evidence="4 11" id="KW-0812">Transmembrane</keyword>
<dbReference type="PANTHER" id="PTHR43221:SF2">
    <property type="entry name" value="PROTEASE HTPX HOMOLOG"/>
    <property type="match status" value="1"/>
</dbReference>
<dbReference type="PANTHER" id="PTHR43221">
    <property type="entry name" value="PROTEASE HTPX"/>
    <property type="match status" value="1"/>
</dbReference>
<feature type="transmembrane region" description="Helical" evidence="11">
    <location>
        <begin position="62"/>
        <end position="85"/>
    </location>
</feature>
<keyword evidence="6" id="KW-0378">Hydrolase</keyword>
<evidence type="ECO:0000259" key="12">
    <source>
        <dbReference type="Pfam" id="PF01435"/>
    </source>
</evidence>
<dbReference type="GO" id="GO:0006508">
    <property type="term" value="P:proteolysis"/>
    <property type="evidence" value="ECO:0007669"/>
    <property type="project" value="UniProtKB-KW"/>
</dbReference>
<reference evidence="14" key="1">
    <citation type="submission" date="2017-11" db="EMBL/GenBank/DDBJ databases">
        <title>The draft genome sequence of Chromatocurvus sp. F02.</title>
        <authorList>
            <person name="Du Z.-J."/>
            <person name="Chang Y.-Q."/>
        </authorList>
    </citation>
    <scope>NUCLEOTIDE SEQUENCE [LARGE SCALE GENOMIC DNA]</scope>
    <source>
        <strain evidence="14">F02</strain>
    </source>
</reference>
<keyword evidence="3" id="KW-0645">Protease</keyword>
<evidence type="ECO:0000256" key="10">
    <source>
        <dbReference type="ARBA" id="ARBA00023136"/>
    </source>
</evidence>
<evidence type="ECO:0000256" key="11">
    <source>
        <dbReference type="SAM" id="Phobius"/>
    </source>
</evidence>
<keyword evidence="8 11" id="KW-1133">Transmembrane helix</keyword>
<dbReference type="RefSeq" id="WP_101522097.1">
    <property type="nucleotide sequence ID" value="NZ_PKLZ01000010.1"/>
</dbReference>
<dbReference type="GO" id="GO:0004222">
    <property type="term" value="F:metalloendopeptidase activity"/>
    <property type="evidence" value="ECO:0007669"/>
    <property type="project" value="InterPro"/>
</dbReference>
<dbReference type="AlphaFoldDB" id="A0A2N5Y0A1"/>
<gene>
    <name evidence="13" type="ORF">CWI75_13785</name>
</gene>
<keyword evidence="2" id="KW-1003">Cell membrane</keyword>
<evidence type="ECO:0000256" key="4">
    <source>
        <dbReference type="ARBA" id="ARBA00022692"/>
    </source>
</evidence>
<keyword evidence="5" id="KW-0479">Metal-binding</keyword>
<evidence type="ECO:0000256" key="3">
    <source>
        <dbReference type="ARBA" id="ARBA00022670"/>
    </source>
</evidence>
<keyword evidence="7" id="KW-0862">Zinc</keyword>
<dbReference type="Pfam" id="PF01435">
    <property type="entry name" value="Peptidase_M48"/>
    <property type="match status" value="1"/>
</dbReference>
<keyword evidence="10 11" id="KW-0472">Membrane</keyword>
<evidence type="ECO:0000256" key="5">
    <source>
        <dbReference type="ARBA" id="ARBA00022723"/>
    </source>
</evidence>
<organism evidence="13 14">
    <name type="scientific">Kineobactrum sediminis</name>
    <dbReference type="NCBI Taxonomy" id="1905677"/>
    <lineage>
        <taxon>Bacteria</taxon>
        <taxon>Pseudomonadati</taxon>
        <taxon>Pseudomonadota</taxon>
        <taxon>Gammaproteobacteria</taxon>
        <taxon>Cellvibrionales</taxon>
        <taxon>Halieaceae</taxon>
        <taxon>Kineobactrum</taxon>
    </lineage>
</organism>
<name>A0A2N5Y0A1_9GAMM</name>
<dbReference type="CDD" id="cd07340">
    <property type="entry name" value="M48B_Htpx_like"/>
    <property type="match status" value="1"/>
</dbReference>
<evidence type="ECO:0000256" key="7">
    <source>
        <dbReference type="ARBA" id="ARBA00022833"/>
    </source>
</evidence>
<dbReference type="OrthoDB" id="15218at2"/>
<keyword evidence="14" id="KW-1185">Reference proteome</keyword>
<protein>
    <submittedName>
        <fullName evidence="13">Peptidase M48</fullName>
    </submittedName>
</protein>
<dbReference type="Gene3D" id="3.30.2010.10">
    <property type="entry name" value="Metalloproteases ('zincins'), catalytic domain"/>
    <property type="match status" value="1"/>
</dbReference>
<feature type="transmembrane region" description="Helical" evidence="11">
    <location>
        <begin position="234"/>
        <end position="256"/>
    </location>
</feature>
<accession>A0A2N5Y0A1</accession>